<dbReference type="OrthoDB" id="5293813at2759"/>
<evidence type="ECO:0000313" key="3">
    <source>
        <dbReference type="Proteomes" id="UP000605986"/>
    </source>
</evidence>
<organism evidence="2 3">
    <name type="scientific">Fusarium austroafricanum</name>
    <dbReference type="NCBI Taxonomy" id="2364996"/>
    <lineage>
        <taxon>Eukaryota</taxon>
        <taxon>Fungi</taxon>
        <taxon>Dikarya</taxon>
        <taxon>Ascomycota</taxon>
        <taxon>Pezizomycotina</taxon>
        <taxon>Sordariomycetes</taxon>
        <taxon>Hypocreomycetidae</taxon>
        <taxon>Hypocreales</taxon>
        <taxon>Nectriaceae</taxon>
        <taxon>Fusarium</taxon>
        <taxon>Fusarium concolor species complex</taxon>
    </lineage>
</organism>
<evidence type="ECO:0000313" key="2">
    <source>
        <dbReference type="EMBL" id="KAF4451368.1"/>
    </source>
</evidence>
<name>A0A8H4NZF2_9HYPO</name>
<keyword evidence="3" id="KW-1185">Reference proteome</keyword>
<dbReference type="Proteomes" id="UP000605986">
    <property type="component" value="Unassembled WGS sequence"/>
</dbReference>
<evidence type="ECO:0008006" key="4">
    <source>
        <dbReference type="Google" id="ProtNLM"/>
    </source>
</evidence>
<dbReference type="EMBL" id="JAADJG010000221">
    <property type="protein sequence ID" value="KAF4451368.1"/>
    <property type="molecule type" value="Genomic_DNA"/>
</dbReference>
<feature type="chain" id="PRO_5034212867" description="Late sexual development protein" evidence="1">
    <location>
        <begin position="19"/>
        <end position="367"/>
    </location>
</feature>
<evidence type="ECO:0000256" key="1">
    <source>
        <dbReference type="SAM" id="SignalP"/>
    </source>
</evidence>
<reference evidence="2" key="1">
    <citation type="submission" date="2020-01" db="EMBL/GenBank/DDBJ databases">
        <title>Identification and distribution of gene clusters putatively required for synthesis of sphingolipid metabolism inhibitors in phylogenetically diverse species of the filamentous fungus Fusarium.</title>
        <authorList>
            <person name="Kim H.-S."/>
            <person name="Busman M."/>
            <person name="Brown D.W."/>
            <person name="Divon H."/>
            <person name="Uhlig S."/>
            <person name="Proctor R.H."/>
        </authorList>
    </citation>
    <scope>NUCLEOTIDE SEQUENCE</scope>
    <source>
        <strain evidence="2">NRRL 53441</strain>
    </source>
</reference>
<feature type="signal peptide" evidence="1">
    <location>
        <begin position="1"/>
        <end position="18"/>
    </location>
</feature>
<comment type="caution">
    <text evidence="2">The sequence shown here is derived from an EMBL/GenBank/DDBJ whole genome shotgun (WGS) entry which is preliminary data.</text>
</comment>
<proteinExistence type="predicted"/>
<dbReference type="AlphaFoldDB" id="A0A8H4NZF2"/>
<keyword evidence="1" id="KW-0732">Signal</keyword>
<protein>
    <recommendedName>
        <fullName evidence="4">Late sexual development protein</fullName>
    </recommendedName>
</protein>
<accession>A0A8H4NZF2</accession>
<sequence>MRFSTIFASAGLIGSAFAGMIPKGYKVPSANGFPNPDASQEQKIALQAGGKLPGAPLPKTLGPGSTTAFQLILFNELFETAYFSSLLYNVTNKVEGYQVEGDKYYEAVHVLKTVLAQEEQHAIGAQAALKTAGKFAPSPCKYKFPVNTLKDAINLAETFTAVVLGALQDANVIFSKEGLPEVVRLISSVIGQEGEQNGFYRVYLGEVPSESPFLTTVPAAFAWSALQGFVVPGTCKEDIKKIDLPIFPPLTVNGGAIAAIQPKDQTLSFSATLDKSYKGQDLYITYTTGQQLPYSVKAEDVKWKGNTVSLEAEFPFEKLVAQGFTHAALTTKCNIPTPDDVPDSTLAAPGLIQVQNPIGGSKGDYSY</sequence>
<gene>
    <name evidence="2" type="ORF">F53441_5634</name>
</gene>
<dbReference type="Pfam" id="PF13668">
    <property type="entry name" value="Ferritin_2"/>
    <property type="match status" value="1"/>
</dbReference>